<sequence>MTAMSAVAQKIEVVDADGHGIPLVSVLTEDGTLIGTTDLSGALSDVKGNAKVALTHVAYKPQMVTVASLVDGKVTMEDLDYSLTEVVVKPKPYIYVEALYRVYVYRNDSLCYFMSGIMPNAYNVQKKKLEHGSYYQARAEYCANWGASTTWGARAQVYHAGMITTFPLDVVEQKMKDRYFMSTTVNSPSRSTYSNAKGVIGYLTRNNGQVRMTLDAGKEQMYANEVKGETKLLEKRQEMGYEYQFVIAWKENEERTTGVENFLMDSNHWEYNDKKGHVKFFVETYATDHYYMDKEEWNARKKAIKKEYGESMTLDQLAEYERQHHIPSLSPATLQAIGKLKSQWGK</sequence>
<evidence type="ECO:0000313" key="2">
    <source>
        <dbReference type="Proteomes" id="UP000825483"/>
    </source>
</evidence>
<keyword evidence="2" id="KW-1185">Reference proteome</keyword>
<accession>A0A9R1C7I6</accession>
<protein>
    <submittedName>
        <fullName evidence="1">Uncharacterized protein</fullName>
    </submittedName>
</protein>
<dbReference type="AlphaFoldDB" id="A0A9R1C7I6"/>
<comment type="caution">
    <text evidence="1">The sequence shown here is derived from an EMBL/GenBank/DDBJ whole genome shotgun (WGS) entry which is preliminary data.</text>
</comment>
<name>A0A9R1C7I6_9BACT</name>
<reference evidence="1" key="1">
    <citation type="journal article" date="2022" name="Int. J. Syst. Evol. Microbiol.">
        <title>Prevotella lacticifex sp. nov., isolated from the rumen of cows.</title>
        <authorList>
            <person name="Shinkai T."/>
            <person name="Ikeyama N."/>
            <person name="Kumagai M."/>
            <person name="Ohmori H."/>
            <person name="Sakamoto M."/>
            <person name="Ohkuma M."/>
            <person name="Mitsumori M."/>
        </authorList>
    </citation>
    <scope>NUCLEOTIDE SEQUENCE</scope>
    <source>
        <strain evidence="1">R5076</strain>
    </source>
</reference>
<dbReference type="EMBL" id="BPUB01000001">
    <property type="protein sequence ID" value="GJG57462.1"/>
    <property type="molecule type" value="Genomic_DNA"/>
</dbReference>
<organism evidence="1 2">
    <name type="scientific">Prevotella lacticifex</name>
    <dbReference type="NCBI Taxonomy" id="2854755"/>
    <lineage>
        <taxon>Bacteria</taxon>
        <taxon>Pseudomonadati</taxon>
        <taxon>Bacteroidota</taxon>
        <taxon>Bacteroidia</taxon>
        <taxon>Bacteroidales</taxon>
        <taxon>Prevotellaceae</taxon>
        <taxon>Prevotella</taxon>
    </lineage>
</organism>
<evidence type="ECO:0000313" key="1">
    <source>
        <dbReference type="EMBL" id="GJG57462.1"/>
    </source>
</evidence>
<dbReference type="Proteomes" id="UP000825483">
    <property type="component" value="Unassembled WGS sequence"/>
</dbReference>
<proteinExistence type="predicted"/>
<gene>
    <name evidence="1" type="ORF">PRLR5076_03130</name>
</gene>